<name>A0AAU9USG3_EUPED</name>
<evidence type="ECO:0000313" key="3">
    <source>
        <dbReference type="Proteomes" id="UP001153954"/>
    </source>
</evidence>
<reference evidence="2" key="1">
    <citation type="submission" date="2022-03" db="EMBL/GenBank/DDBJ databases">
        <authorList>
            <person name="Tunstrom K."/>
        </authorList>
    </citation>
    <scope>NUCLEOTIDE SEQUENCE</scope>
</reference>
<comment type="caution">
    <text evidence="2">The sequence shown here is derived from an EMBL/GenBank/DDBJ whole genome shotgun (WGS) entry which is preliminary data.</text>
</comment>
<feature type="compositionally biased region" description="Basic and acidic residues" evidence="1">
    <location>
        <begin position="49"/>
        <end position="68"/>
    </location>
</feature>
<dbReference type="AlphaFoldDB" id="A0AAU9USG3"/>
<sequence>MPPKNIKAIEERRRAQQRQCKKRKYLEIKNDPEFLAIEQEKRRNKYKKRKEEGKIKAIKEQTPRAQREQRKKWRENSKRH</sequence>
<gene>
    <name evidence="2" type="ORF">EEDITHA_LOCUS15638</name>
</gene>
<evidence type="ECO:0000256" key="1">
    <source>
        <dbReference type="SAM" id="MobiDB-lite"/>
    </source>
</evidence>
<proteinExistence type="predicted"/>
<feature type="region of interest" description="Disordered" evidence="1">
    <location>
        <begin position="42"/>
        <end position="80"/>
    </location>
</feature>
<protein>
    <submittedName>
        <fullName evidence="2">Uncharacterized protein</fullName>
    </submittedName>
</protein>
<keyword evidence="3" id="KW-1185">Reference proteome</keyword>
<dbReference type="EMBL" id="CAKOGL010000023">
    <property type="protein sequence ID" value="CAH2100822.1"/>
    <property type="molecule type" value="Genomic_DNA"/>
</dbReference>
<dbReference type="Proteomes" id="UP001153954">
    <property type="component" value="Unassembled WGS sequence"/>
</dbReference>
<evidence type="ECO:0000313" key="2">
    <source>
        <dbReference type="EMBL" id="CAH2100822.1"/>
    </source>
</evidence>
<feature type="region of interest" description="Disordered" evidence="1">
    <location>
        <begin position="1"/>
        <end position="23"/>
    </location>
</feature>
<organism evidence="2 3">
    <name type="scientific">Euphydryas editha</name>
    <name type="common">Edith's checkerspot</name>
    <dbReference type="NCBI Taxonomy" id="104508"/>
    <lineage>
        <taxon>Eukaryota</taxon>
        <taxon>Metazoa</taxon>
        <taxon>Ecdysozoa</taxon>
        <taxon>Arthropoda</taxon>
        <taxon>Hexapoda</taxon>
        <taxon>Insecta</taxon>
        <taxon>Pterygota</taxon>
        <taxon>Neoptera</taxon>
        <taxon>Endopterygota</taxon>
        <taxon>Lepidoptera</taxon>
        <taxon>Glossata</taxon>
        <taxon>Ditrysia</taxon>
        <taxon>Papilionoidea</taxon>
        <taxon>Nymphalidae</taxon>
        <taxon>Nymphalinae</taxon>
        <taxon>Euphydryas</taxon>
    </lineage>
</organism>
<accession>A0AAU9USG3</accession>
<feature type="compositionally biased region" description="Basic residues" evidence="1">
    <location>
        <begin position="69"/>
        <end position="80"/>
    </location>
</feature>